<comment type="caution">
    <text evidence="1">The sequence shown here is derived from an EMBL/GenBank/DDBJ whole genome shotgun (WGS) entry which is preliminary data.</text>
</comment>
<evidence type="ECO:0000313" key="1">
    <source>
        <dbReference type="EMBL" id="KAK3220586.1"/>
    </source>
</evidence>
<protein>
    <submittedName>
        <fullName evidence="1">Uncharacterized protein</fullName>
    </submittedName>
</protein>
<evidence type="ECO:0000313" key="2">
    <source>
        <dbReference type="Proteomes" id="UP001281410"/>
    </source>
</evidence>
<organism evidence="1 2">
    <name type="scientific">Dipteronia sinensis</name>
    <dbReference type="NCBI Taxonomy" id="43782"/>
    <lineage>
        <taxon>Eukaryota</taxon>
        <taxon>Viridiplantae</taxon>
        <taxon>Streptophyta</taxon>
        <taxon>Embryophyta</taxon>
        <taxon>Tracheophyta</taxon>
        <taxon>Spermatophyta</taxon>
        <taxon>Magnoliopsida</taxon>
        <taxon>eudicotyledons</taxon>
        <taxon>Gunneridae</taxon>
        <taxon>Pentapetalae</taxon>
        <taxon>rosids</taxon>
        <taxon>malvids</taxon>
        <taxon>Sapindales</taxon>
        <taxon>Sapindaceae</taxon>
        <taxon>Hippocastanoideae</taxon>
        <taxon>Acereae</taxon>
        <taxon>Dipteronia</taxon>
    </lineage>
</organism>
<sequence>MSSGRAEHKTMYLKPSQLFQETMKRGYYRRVFLGFSFTDEYARVAINRYPSCRASSNGEFPRDKTLLDNLVDVVQSLQVEECWLLGIIVEDNNSVKDIHNLMDDLCNKGALKCLKYTCWKHDIESEL</sequence>
<proteinExistence type="predicted"/>
<reference evidence="1" key="1">
    <citation type="journal article" date="2023" name="Plant J.">
        <title>Genome sequences and population genomics provide insights into the demographic history, inbreeding, and mutation load of two 'living fossil' tree species of Dipteronia.</title>
        <authorList>
            <person name="Feng Y."/>
            <person name="Comes H.P."/>
            <person name="Chen J."/>
            <person name="Zhu S."/>
            <person name="Lu R."/>
            <person name="Zhang X."/>
            <person name="Li P."/>
            <person name="Qiu J."/>
            <person name="Olsen K.M."/>
            <person name="Qiu Y."/>
        </authorList>
    </citation>
    <scope>NUCLEOTIDE SEQUENCE</scope>
    <source>
        <strain evidence="1">NBL</strain>
    </source>
</reference>
<dbReference type="Proteomes" id="UP001281410">
    <property type="component" value="Unassembled WGS sequence"/>
</dbReference>
<gene>
    <name evidence="1" type="ORF">Dsin_014556</name>
</gene>
<keyword evidence="2" id="KW-1185">Reference proteome</keyword>
<accession>A0AAE0ALZ9</accession>
<dbReference type="AlphaFoldDB" id="A0AAE0ALZ9"/>
<dbReference type="EMBL" id="JANJYJ010000004">
    <property type="protein sequence ID" value="KAK3220586.1"/>
    <property type="molecule type" value="Genomic_DNA"/>
</dbReference>
<name>A0AAE0ALZ9_9ROSI</name>